<comment type="similarity">
    <text evidence="3 13">Belongs to the eukaryotic PMM family.</text>
</comment>
<dbReference type="GO" id="GO:0009298">
    <property type="term" value="P:GDP-mannose biosynthetic process"/>
    <property type="evidence" value="ECO:0007669"/>
    <property type="project" value="UniProtKB-UniPathway"/>
</dbReference>
<evidence type="ECO:0000256" key="9">
    <source>
        <dbReference type="ARBA" id="ARBA00023235"/>
    </source>
</evidence>
<comment type="subunit">
    <text evidence="4 13">Homodimer.</text>
</comment>
<dbReference type="GO" id="GO:0006013">
    <property type="term" value="P:mannose metabolic process"/>
    <property type="evidence" value="ECO:0007669"/>
    <property type="project" value="TreeGrafter"/>
</dbReference>
<comment type="cofactor">
    <cofactor evidence="12">
        <name>Mg(2+)</name>
        <dbReference type="ChEBI" id="CHEBI:18420"/>
    </cofactor>
</comment>
<evidence type="ECO:0000256" key="8">
    <source>
        <dbReference type="ARBA" id="ARBA00022842"/>
    </source>
</evidence>
<evidence type="ECO:0000256" key="1">
    <source>
        <dbReference type="ARBA" id="ARBA00004496"/>
    </source>
</evidence>
<keyword evidence="7 12" id="KW-0479">Metal-binding</keyword>
<evidence type="ECO:0000313" key="14">
    <source>
        <dbReference type="EMBL" id="CAD7265200.1"/>
    </source>
</evidence>
<protein>
    <recommendedName>
        <fullName evidence="5 13">Phosphomannomutase</fullName>
        <ecNumber evidence="5 13">5.4.2.8</ecNumber>
    </recommendedName>
</protein>
<dbReference type="Pfam" id="PF03332">
    <property type="entry name" value="PMM"/>
    <property type="match status" value="1"/>
</dbReference>
<gene>
    <name evidence="14" type="ORF">TSIB3V08_LOCUS9244</name>
</gene>
<dbReference type="AlphaFoldDB" id="A0A7R9B2K6"/>
<keyword evidence="6 13" id="KW-0963">Cytoplasm</keyword>
<dbReference type="InterPro" id="IPR036412">
    <property type="entry name" value="HAD-like_sf"/>
</dbReference>
<dbReference type="EMBL" id="OC005226">
    <property type="protein sequence ID" value="CAD7265200.1"/>
    <property type="molecule type" value="Genomic_DNA"/>
</dbReference>
<evidence type="ECO:0000256" key="12">
    <source>
        <dbReference type="PIRSR" id="PIRSR605002-3"/>
    </source>
</evidence>
<evidence type="ECO:0000256" key="2">
    <source>
        <dbReference type="ARBA" id="ARBA00004699"/>
    </source>
</evidence>
<reference evidence="14" key="1">
    <citation type="submission" date="2020-11" db="EMBL/GenBank/DDBJ databases">
        <authorList>
            <person name="Tran Van P."/>
        </authorList>
    </citation>
    <scope>NUCLEOTIDE SEQUENCE</scope>
</reference>
<feature type="active site" description="Proton donor/acceptor" evidence="10">
    <location>
        <position position="55"/>
    </location>
</feature>
<comment type="catalytic activity">
    <reaction evidence="13">
        <text>alpha-D-mannose 1-phosphate = D-mannose 6-phosphate</text>
        <dbReference type="Rhea" id="RHEA:11140"/>
        <dbReference type="ChEBI" id="CHEBI:58409"/>
        <dbReference type="ChEBI" id="CHEBI:58735"/>
        <dbReference type="EC" id="5.4.2.8"/>
    </reaction>
</comment>
<dbReference type="Gene3D" id="3.30.1240.20">
    <property type="match status" value="1"/>
</dbReference>
<feature type="binding site" evidence="11">
    <location>
        <position position="177"/>
    </location>
    <ligand>
        <name>alpha-D-mannose 1-phosphate</name>
        <dbReference type="ChEBI" id="CHEBI:58409"/>
    </ligand>
</feature>
<name>A0A7R9B2K6_TIMSH</name>
<evidence type="ECO:0000256" key="3">
    <source>
        <dbReference type="ARBA" id="ARBA00009736"/>
    </source>
</evidence>
<evidence type="ECO:0000256" key="4">
    <source>
        <dbReference type="ARBA" id="ARBA00011738"/>
    </source>
</evidence>
<dbReference type="CDD" id="cd02585">
    <property type="entry name" value="HAD_PMM"/>
    <property type="match status" value="1"/>
</dbReference>
<dbReference type="InterPro" id="IPR005002">
    <property type="entry name" value="PMM"/>
</dbReference>
<dbReference type="Gene3D" id="3.40.50.1000">
    <property type="entry name" value="HAD superfamily/HAD-like"/>
    <property type="match status" value="1"/>
</dbReference>
<dbReference type="SFLD" id="SFLDG01140">
    <property type="entry name" value="C2.B:_Phosphomannomutase_and_P"/>
    <property type="match status" value="1"/>
</dbReference>
<feature type="binding site" evidence="12">
    <location>
        <position position="252"/>
    </location>
    <ligand>
        <name>Mg(2+)</name>
        <dbReference type="ChEBI" id="CHEBI:18420"/>
        <label>1</label>
    </ligand>
</feature>
<dbReference type="GO" id="GO:0005829">
    <property type="term" value="C:cytosol"/>
    <property type="evidence" value="ECO:0007669"/>
    <property type="project" value="TreeGrafter"/>
</dbReference>
<dbReference type="PANTHER" id="PTHR10466">
    <property type="entry name" value="PHOSPHOMANNOMUTASE"/>
    <property type="match status" value="1"/>
</dbReference>
<proteinExistence type="inferred from homology"/>
<feature type="binding site" evidence="12">
    <location>
        <position position="55"/>
    </location>
    <ligand>
        <name>Mg(2+)</name>
        <dbReference type="ChEBI" id="CHEBI:18420"/>
        <label>1</label>
    </ligand>
</feature>
<feature type="binding site" evidence="12">
    <location>
        <position position="266"/>
    </location>
    <ligand>
        <name>Mg(2+)</name>
        <dbReference type="ChEBI" id="CHEBI:18420"/>
        <label>1</label>
    </ligand>
</feature>
<evidence type="ECO:0000256" key="13">
    <source>
        <dbReference type="RuleBase" id="RU361118"/>
    </source>
</evidence>
<dbReference type="InterPro" id="IPR023214">
    <property type="entry name" value="HAD_sf"/>
</dbReference>
<evidence type="ECO:0000256" key="7">
    <source>
        <dbReference type="ARBA" id="ARBA00022723"/>
    </source>
</evidence>
<dbReference type="UniPathway" id="UPA00126">
    <property type="reaction ID" value="UER00424"/>
</dbReference>
<dbReference type="GO" id="GO:0006487">
    <property type="term" value="P:protein N-linked glycosylation"/>
    <property type="evidence" value="ECO:0007669"/>
    <property type="project" value="TreeGrafter"/>
</dbReference>
<evidence type="ECO:0000256" key="10">
    <source>
        <dbReference type="PIRSR" id="PIRSR605002-1"/>
    </source>
</evidence>
<dbReference type="InterPro" id="IPR006379">
    <property type="entry name" value="HAD-SF_hydro_IIB"/>
</dbReference>
<dbReference type="SFLD" id="SFLDS00003">
    <property type="entry name" value="Haloacid_Dehalogenase"/>
    <property type="match status" value="1"/>
</dbReference>
<feature type="binding site" evidence="11">
    <location>
        <position position="166"/>
    </location>
    <ligand>
        <name>alpha-D-mannose 1-phosphate</name>
        <dbReference type="ChEBI" id="CHEBI:58409"/>
    </ligand>
</feature>
<dbReference type="EC" id="5.4.2.8" evidence="5 13"/>
<feature type="binding site" evidence="11">
    <location>
        <position position="222"/>
    </location>
    <ligand>
        <name>alpha-D-mannose 1-phosphate</name>
        <dbReference type="ChEBI" id="CHEBI:58409"/>
    </ligand>
</feature>
<dbReference type="NCBIfam" id="TIGR01484">
    <property type="entry name" value="HAD-SF-IIB"/>
    <property type="match status" value="1"/>
</dbReference>
<comment type="pathway">
    <text evidence="2 13">Nucleotide-sugar biosynthesis; GDP-alpha-D-mannose biosynthesis; alpha-D-mannose 1-phosphate from D-fructose 6-phosphate: step 2/2.</text>
</comment>
<feature type="binding site" evidence="12">
    <location>
        <position position="264"/>
    </location>
    <ligand>
        <name>Mg(2+)</name>
        <dbReference type="ChEBI" id="CHEBI:18420"/>
        <label>1</label>
    </ligand>
</feature>
<comment type="function">
    <text evidence="13">Involved in the synthesis of the GDP-mannose and dolichol-phosphate-mannose required for a number of critical mannosyl transfer reactions.</text>
</comment>
<evidence type="ECO:0000256" key="5">
    <source>
        <dbReference type="ARBA" id="ARBA00012730"/>
    </source>
</evidence>
<feature type="binding site" evidence="11">
    <location>
        <position position="224"/>
    </location>
    <ligand>
        <name>alpha-D-mannose 1-phosphate</name>
        <dbReference type="ChEBI" id="CHEBI:58409"/>
    </ligand>
</feature>
<dbReference type="FunFam" id="3.30.1240.20:FF:000001">
    <property type="entry name" value="Phosphomannomutase"/>
    <property type="match status" value="1"/>
</dbReference>
<evidence type="ECO:0000256" key="11">
    <source>
        <dbReference type="PIRSR" id="PIRSR605002-2"/>
    </source>
</evidence>
<accession>A0A7R9B2K6</accession>
<comment type="subcellular location">
    <subcellularLocation>
        <location evidence="1 13">Cytoplasm</location>
    </subcellularLocation>
</comment>
<sequence length="290" mass="32821">MGKPSKMALNVIRSTSRGLLIPRFKPTHLNSPLKGLNSFLATMAKRNILLLFDVDGTLTVPQKVIEPGLEKFLLSEIKSKCTIGIVGGSDLKKIAHQMGGDKVLTNFDYVFAENGLIAYKNGSFLGKQNIQDYIGENKLQVFINYALKYMSNITLPCKRGTFIEFRTGLINVSPVGRSCSQEEREEFELFDKENKIREKFVKSLQEKFPDLGLVFSIGGQISFDVYPKGWDKTYCLRHVHDEQFDEIHFFGDKTSPGGNDHTIYNDPRTIGHTVTSPEDTRKQVEELFKL</sequence>
<feature type="binding site" evidence="12">
    <location>
        <position position="269"/>
    </location>
    <ligand>
        <name>Mg(2+)</name>
        <dbReference type="ChEBI" id="CHEBI:18420"/>
        <label>1</label>
    </ligand>
</feature>
<feature type="binding site" evidence="12">
    <location>
        <position position="53"/>
    </location>
    <ligand>
        <name>Mg(2+)</name>
        <dbReference type="ChEBI" id="CHEBI:18420"/>
        <label>1</label>
    </ligand>
</feature>
<organism evidence="14">
    <name type="scientific">Timema shepardi</name>
    <name type="common">Walking stick</name>
    <dbReference type="NCBI Taxonomy" id="629360"/>
    <lineage>
        <taxon>Eukaryota</taxon>
        <taxon>Metazoa</taxon>
        <taxon>Ecdysozoa</taxon>
        <taxon>Arthropoda</taxon>
        <taxon>Hexapoda</taxon>
        <taxon>Insecta</taxon>
        <taxon>Pterygota</taxon>
        <taxon>Neoptera</taxon>
        <taxon>Polyneoptera</taxon>
        <taxon>Phasmatodea</taxon>
        <taxon>Timematodea</taxon>
        <taxon>Timematoidea</taxon>
        <taxon>Timematidae</taxon>
        <taxon>Timema</taxon>
    </lineage>
</organism>
<dbReference type="PANTHER" id="PTHR10466:SF0">
    <property type="entry name" value="PHOSPHOMANNOMUTASE"/>
    <property type="match status" value="1"/>
</dbReference>
<keyword evidence="8 12" id="KW-0460">Magnesium</keyword>
<dbReference type="SFLD" id="SFLDG01143">
    <property type="entry name" value="C2.B.3:_Phosphomannomutase_Lik"/>
    <property type="match status" value="1"/>
</dbReference>
<keyword evidence="9 13" id="KW-0413">Isomerase</keyword>
<feature type="binding site" evidence="11">
    <location>
        <position position="184"/>
    </location>
    <ligand>
        <name>alpha-D-mannose 1-phosphate</name>
        <dbReference type="ChEBI" id="CHEBI:58409"/>
    </ligand>
</feature>
<dbReference type="GO" id="GO:0004615">
    <property type="term" value="F:phosphomannomutase activity"/>
    <property type="evidence" value="ECO:0007669"/>
    <property type="project" value="UniProtKB-EC"/>
</dbReference>
<dbReference type="SUPFAM" id="SSF56784">
    <property type="entry name" value="HAD-like"/>
    <property type="match status" value="1"/>
</dbReference>
<evidence type="ECO:0000256" key="6">
    <source>
        <dbReference type="ARBA" id="ARBA00022490"/>
    </source>
</evidence>
<feature type="active site" description="Nucleophile" evidence="10">
    <location>
        <position position="53"/>
    </location>
</feature>
<dbReference type="InterPro" id="IPR043169">
    <property type="entry name" value="PMM_cap"/>
</dbReference>
<dbReference type="GO" id="GO:0046872">
    <property type="term" value="F:metal ion binding"/>
    <property type="evidence" value="ECO:0007669"/>
    <property type="project" value="UniProtKB-KW"/>
</dbReference>